<name>A0A4D5XES6_9VIRU</name>
<evidence type="ECO:0000313" key="1">
    <source>
        <dbReference type="EMBL" id="QBK89255.1"/>
    </source>
</evidence>
<dbReference type="EMBL" id="MK500410">
    <property type="protein sequence ID" value="QBK89255.1"/>
    <property type="molecule type" value="Genomic_DNA"/>
</dbReference>
<sequence>MGIINSTRTINHKYIHDPIYIHGDAKTLKYMVKHKWDLNTIEYKKGDLQLALGCKSRSDCMPAPPETRHSACCCDLPHLTAKIVGMYLKNVVHIYSSPKIMKEIIEHEKKNKERDTYKYIIIKCIADNKRNPVQLMCSDRDKHGRKYGEGI</sequence>
<proteinExistence type="predicted"/>
<reference evidence="1" key="1">
    <citation type="journal article" date="2019" name="MBio">
        <title>Virus Genomes from Deep Sea Sediments Expand the Ocean Megavirome and Support Independent Origins of Viral Gigantism.</title>
        <authorList>
            <person name="Backstrom D."/>
            <person name="Yutin N."/>
            <person name="Jorgensen S.L."/>
            <person name="Dharamshi J."/>
            <person name="Homa F."/>
            <person name="Zaremba-Niedwiedzka K."/>
            <person name="Spang A."/>
            <person name="Wolf Y.I."/>
            <person name="Koonin E.V."/>
            <person name="Ettema T.J."/>
        </authorList>
    </citation>
    <scope>NUCLEOTIDE SEQUENCE</scope>
</reference>
<organism evidence="1">
    <name type="scientific">Mimivirus LCMiAC02</name>
    <dbReference type="NCBI Taxonomy" id="2506609"/>
    <lineage>
        <taxon>Viruses</taxon>
        <taxon>Varidnaviria</taxon>
        <taxon>Bamfordvirae</taxon>
        <taxon>Nucleocytoviricota</taxon>
        <taxon>Megaviricetes</taxon>
        <taxon>Imitervirales</taxon>
        <taxon>Mimiviridae</taxon>
        <taxon>Klosneuvirinae</taxon>
    </lineage>
</organism>
<protein>
    <submittedName>
        <fullName evidence="1">Uncharacterized protein</fullName>
    </submittedName>
</protein>
<accession>A0A4D5XES6</accession>
<gene>
    <name evidence="1" type="ORF">LCMiAC02_03500</name>
</gene>